<dbReference type="CDD" id="cd01293">
    <property type="entry name" value="Bact_CD"/>
    <property type="match status" value="1"/>
</dbReference>
<evidence type="ECO:0000256" key="2">
    <source>
        <dbReference type="ARBA" id="ARBA00022801"/>
    </source>
</evidence>
<dbReference type="AlphaFoldDB" id="A0A1N7KBD6"/>
<dbReference type="RefSeq" id="WP_076444830.1">
    <property type="nucleotide sequence ID" value="NZ_FTOQ01000001.1"/>
</dbReference>
<feature type="domain" description="Amidohydrolase 3" evidence="3">
    <location>
        <begin position="155"/>
        <end position="374"/>
    </location>
</feature>
<accession>A0A1N7KBD6</accession>
<dbReference type="PANTHER" id="PTHR32027:SF9">
    <property type="entry name" value="BLL3847 PROTEIN"/>
    <property type="match status" value="1"/>
</dbReference>
<keyword evidence="2" id="KW-0378">Hydrolase</keyword>
<dbReference type="Gene3D" id="2.30.40.10">
    <property type="entry name" value="Urease, subunit C, domain 1"/>
    <property type="match status" value="1"/>
</dbReference>
<dbReference type="InterPro" id="IPR013108">
    <property type="entry name" value="Amidohydro_3"/>
</dbReference>
<evidence type="ECO:0000256" key="1">
    <source>
        <dbReference type="ARBA" id="ARBA00022723"/>
    </source>
</evidence>
<name>A0A1N7KBD6_9RHOB</name>
<protein>
    <submittedName>
        <fullName evidence="4">Cytosine deaminase</fullName>
    </submittedName>
</protein>
<dbReference type="OrthoDB" id="9815027at2"/>
<dbReference type="GO" id="GO:0046872">
    <property type="term" value="F:metal ion binding"/>
    <property type="evidence" value="ECO:0007669"/>
    <property type="project" value="UniProtKB-KW"/>
</dbReference>
<organism evidence="4 5">
    <name type="scientific">Roseivivax lentus</name>
    <dbReference type="NCBI Taxonomy" id="633194"/>
    <lineage>
        <taxon>Bacteria</taxon>
        <taxon>Pseudomonadati</taxon>
        <taxon>Pseudomonadota</taxon>
        <taxon>Alphaproteobacteria</taxon>
        <taxon>Rhodobacterales</taxon>
        <taxon>Roseobacteraceae</taxon>
        <taxon>Roseivivax</taxon>
    </lineage>
</organism>
<keyword evidence="1" id="KW-0479">Metal-binding</keyword>
<dbReference type="Pfam" id="PF07969">
    <property type="entry name" value="Amidohydro_3"/>
    <property type="match status" value="2"/>
</dbReference>
<dbReference type="InterPro" id="IPR011059">
    <property type="entry name" value="Metal-dep_hydrolase_composite"/>
</dbReference>
<dbReference type="PANTHER" id="PTHR32027">
    <property type="entry name" value="CYTOSINE DEAMINASE"/>
    <property type="match status" value="1"/>
</dbReference>
<evidence type="ECO:0000259" key="3">
    <source>
        <dbReference type="Pfam" id="PF07969"/>
    </source>
</evidence>
<dbReference type="EMBL" id="FTOQ01000001">
    <property type="protein sequence ID" value="SIS58917.1"/>
    <property type="molecule type" value="Genomic_DNA"/>
</dbReference>
<evidence type="ECO:0000313" key="4">
    <source>
        <dbReference type="EMBL" id="SIS58917.1"/>
    </source>
</evidence>
<dbReference type="Gene3D" id="3.20.20.140">
    <property type="entry name" value="Metal-dependent hydrolases"/>
    <property type="match status" value="1"/>
</dbReference>
<dbReference type="SUPFAM" id="SSF51556">
    <property type="entry name" value="Metallo-dependent hydrolases"/>
    <property type="match status" value="1"/>
</dbReference>
<dbReference type="GO" id="GO:0019239">
    <property type="term" value="F:deaminase activity"/>
    <property type="evidence" value="ECO:0007669"/>
    <property type="project" value="UniProtKB-ARBA"/>
</dbReference>
<dbReference type="InterPro" id="IPR052349">
    <property type="entry name" value="Metallo-hydrolase_Enzymes"/>
</dbReference>
<reference evidence="5" key="1">
    <citation type="submission" date="2017-01" db="EMBL/GenBank/DDBJ databases">
        <authorList>
            <person name="Varghese N."/>
            <person name="Submissions S."/>
        </authorList>
    </citation>
    <scope>NUCLEOTIDE SEQUENCE [LARGE SCALE GENOMIC DNA]</scope>
    <source>
        <strain evidence="5">DSM 29430</strain>
    </source>
</reference>
<dbReference type="InterPro" id="IPR032466">
    <property type="entry name" value="Metal_Hydrolase"/>
</dbReference>
<dbReference type="Proteomes" id="UP000186684">
    <property type="component" value="Unassembled WGS sequence"/>
</dbReference>
<dbReference type="STRING" id="633194.SAMN05421759_101606"/>
<sequence>MSLDLVIRNARLQDGAAEQDIGIRGGRIATIAPGIATEARALDAGGGLVIAGFADSHLHLDKACLLDRAANPSGTLKGAIEAVSAAKRDFTTEDVYARGARVLDKAIGQGTTLIRTHVEIDPAVGLAGFDAVRRLKADYAWGVDLQICVFPQEGLLNYPGTEELLRQALDQGADLLGGCPYTDSDPEGQIERLFAMAREYDVDLDFHLDFDLDTSWRHLDWVARDAIAHGMQGRVAIGHVTKLSMLAPDTLSDTIALMKDAGIALTVLPATDLFMTGRDHDHAVPRGVAPAHKFHAAGLCCTVATNNVLNPFTPYGDCSLPRMANLFANVSQLGSPEALEGCFAMVTESPFRLLGRDPVIREGAPADLVALPVQSRADAVAEIGRPIWGVKGGALSFEAPQPRLHRPGQARPTALAG</sequence>
<dbReference type="FunFam" id="3.20.20.140:FF:000019">
    <property type="entry name" value="Cytosine deaminase"/>
    <property type="match status" value="1"/>
</dbReference>
<dbReference type="GO" id="GO:0016814">
    <property type="term" value="F:hydrolase activity, acting on carbon-nitrogen (but not peptide) bonds, in cyclic amidines"/>
    <property type="evidence" value="ECO:0007669"/>
    <property type="project" value="UniProtKB-ARBA"/>
</dbReference>
<dbReference type="SUPFAM" id="SSF51338">
    <property type="entry name" value="Composite domain of metallo-dependent hydrolases"/>
    <property type="match status" value="1"/>
</dbReference>
<gene>
    <name evidence="4" type="ORF">SAMN05421759_101606</name>
</gene>
<proteinExistence type="predicted"/>
<keyword evidence="5" id="KW-1185">Reference proteome</keyword>
<feature type="domain" description="Amidohydrolase 3" evidence="3">
    <location>
        <begin position="41"/>
        <end position="127"/>
    </location>
</feature>
<evidence type="ECO:0000313" key="5">
    <source>
        <dbReference type="Proteomes" id="UP000186684"/>
    </source>
</evidence>